<name>A0A367J1V5_RHIAZ</name>
<dbReference type="AlphaFoldDB" id="A0A367J1V5"/>
<dbReference type="OrthoDB" id="2283943at2759"/>
<dbReference type="Proteomes" id="UP000252139">
    <property type="component" value="Unassembled WGS sequence"/>
</dbReference>
<evidence type="ECO:0000313" key="2">
    <source>
        <dbReference type="Proteomes" id="UP000252139"/>
    </source>
</evidence>
<reference evidence="1 2" key="1">
    <citation type="journal article" date="2018" name="G3 (Bethesda)">
        <title>Phylogenetic and Phylogenomic Definition of Rhizopus Species.</title>
        <authorList>
            <person name="Gryganskyi A.P."/>
            <person name="Golan J."/>
            <person name="Dolatabadi S."/>
            <person name="Mondo S."/>
            <person name="Robb S."/>
            <person name="Idnurm A."/>
            <person name="Muszewska A."/>
            <person name="Steczkiewicz K."/>
            <person name="Masonjones S."/>
            <person name="Liao H.L."/>
            <person name="Gajdeczka M.T."/>
            <person name="Anike F."/>
            <person name="Vuek A."/>
            <person name="Anishchenko I.M."/>
            <person name="Voigt K."/>
            <person name="de Hoog G.S."/>
            <person name="Smith M.E."/>
            <person name="Heitman J."/>
            <person name="Vilgalys R."/>
            <person name="Stajich J.E."/>
        </authorList>
    </citation>
    <scope>NUCLEOTIDE SEQUENCE [LARGE SCALE GENOMIC DNA]</scope>
    <source>
        <strain evidence="1 2">CBS 357.93</strain>
    </source>
</reference>
<evidence type="ECO:0000313" key="1">
    <source>
        <dbReference type="EMBL" id="RCH83906.1"/>
    </source>
</evidence>
<gene>
    <name evidence="1" type="ORF">CU097_005020</name>
</gene>
<keyword evidence="2" id="KW-1185">Reference proteome</keyword>
<comment type="caution">
    <text evidence="1">The sequence shown here is derived from an EMBL/GenBank/DDBJ whole genome shotgun (WGS) entry which is preliminary data.</text>
</comment>
<sequence>MPSLYLLRQVGSKFSHLSTYTMCRSVSTIASQLELQPLTIWTLSDQESSQPSISQENIGSLLFREIATQVIKDGENAVLELETLLKLITKTKKDSAIDYILSKIRLLFKDQNQITIIDNKLLNSQLTDLANGIGNKRGNDKKIEDISEALYD</sequence>
<organism evidence="1 2">
    <name type="scientific">Rhizopus azygosporus</name>
    <name type="common">Rhizopus microsporus var. azygosporus</name>
    <dbReference type="NCBI Taxonomy" id="86630"/>
    <lineage>
        <taxon>Eukaryota</taxon>
        <taxon>Fungi</taxon>
        <taxon>Fungi incertae sedis</taxon>
        <taxon>Mucoromycota</taxon>
        <taxon>Mucoromycotina</taxon>
        <taxon>Mucoromycetes</taxon>
        <taxon>Mucorales</taxon>
        <taxon>Mucorineae</taxon>
        <taxon>Rhizopodaceae</taxon>
        <taxon>Rhizopus</taxon>
    </lineage>
</organism>
<protein>
    <submittedName>
        <fullName evidence="1">Uncharacterized protein</fullName>
    </submittedName>
</protein>
<proteinExistence type="predicted"/>
<dbReference type="EMBL" id="PJQL01002519">
    <property type="protein sequence ID" value="RCH83906.1"/>
    <property type="molecule type" value="Genomic_DNA"/>
</dbReference>
<accession>A0A367J1V5</accession>